<dbReference type="EMBL" id="LAZR01020890">
    <property type="protein sequence ID" value="KKL87229.1"/>
    <property type="molecule type" value="Genomic_DNA"/>
</dbReference>
<evidence type="ECO:0000313" key="1">
    <source>
        <dbReference type="EMBL" id="KKL87229.1"/>
    </source>
</evidence>
<evidence type="ECO:0008006" key="2">
    <source>
        <dbReference type="Google" id="ProtNLM"/>
    </source>
</evidence>
<feature type="non-terminal residue" evidence="1">
    <location>
        <position position="260"/>
    </location>
</feature>
<reference evidence="1" key="1">
    <citation type="journal article" date="2015" name="Nature">
        <title>Complex archaea that bridge the gap between prokaryotes and eukaryotes.</title>
        <authorList>
            <person name="Spang A."/>
            <person name="Saw J.H."/>
            <person name="Jorgensen S.L."/>
            <person name="Zaremba-Niedzwiedzka K."/>
            <person name="Martijn J."/>
            <person name="Lind A.E."/>
            <person name="van Eijk R."/>
            <person name="Schleper C."/>
            <person name="Guy L."/>
            <person name="Ettema T.J."/>
        </authorList>
    </citation>
    <scope>NUCLEOTIDE SEQUENCE</scope>
</reference>
<organism evidence="1">
    <name type="scientific">marine sediment metagenome</name>
    <dbReference type="NCBI Taxonomy" id="412755"/>
    <lineage>
        <taxon>unclassified sequences</taxon>
        <taxon>metagenomes</taxon>
        <taxon>ecological metagenomes</taxon>
    </lineage>
</organism>
<name>A0A0F9FLF6_9ZZZZ</name>
<comment type="caution">
    <text evidence="1">The sequence shown here is derived from an EMBL/GenBank/DDBJ whole genome shotgun (WGS) entry which is preliminary data.</text>
</comment>
<gene>
    <name evidence="1" type="ORF">LCGC14_1936790</name>
</gene>
<dbReference type="Pfam" id="PF04860">
    <property type="entry name" value="Phage_portal"/>
    <property type="match status" value="1"/>
</dbReference>
<sequence length="260" mass="29402">MKWWWQKKEEKNQFEDVLMRIVAQQEGTYGTSVTPENCMKSPTVHAIVTAISRRLSVTPIHVFKRSMSSKGEAKEKLPNHPVAKLLQRPNGWQTRLDFWQDATSVFVRHGRFYAYKSRGSTGPIRELIPLHPDRVTPKQDPDTYRVSFEVTGGAGETFEYPISKIFHARGPARDFLKGDSPVKDVAETIALEILAEKFGVTFFQNGALPLLVFNFQEGSAGFKDADQEKEFIEGFQEAFSGSKKHKGMLLPKGLDKPEAI</sequence>
<proteinExistence type="predicted"/>
<protein>
    <recommendedName>
        <fullName evidence="2">Phage portal protein</fullName>
    </recommendedName>
</protein>
<dbReference type="InterPro" id="IPR006944">
    <property type="entry name" value="Phage/GTA_portal"/>
</dbReference>
<dbReference type="AlphaFoldDB" id="A0A0F9FLF6"/>
<accession>A0A0F9FLF6</accession>